<feature type="domain" description="AP2/ERF" evidence="6">
    <location>
        <begin position="31"/>
        <end position="87"/>
    </location>
</feature>
<dbReference type="Pfam" id="PF08241">
    <property type="entry name" value="Methyltransf_11"/>
    <property type="match status" value="1"/>
</dbReference>
<evidence type="ECO:0000256" key="1">
    <source>
        <dbReference type="ARBA" id="ARBA00004123"/>
    </source>
</evidence>
<dbReference type="Gene3D" id="3.30.730.10">
    <property type="entry name" value="AP2/ERF domain"/>
    <property type="match status" value="1"/>
</dbReference>
<dbReference type="InterPro" id="IPR036955">
    <property type="entry name" value="AP2/ERF_dom_sf"/>
</dbReference>
<keyword evidence="8" id="KW-1185">Reference proteome</keyword>
<accession>A0A2P6U5H3</accession>
<reference evidence="7 8" key="1">
    <citation type="journal article" date="2018" name="Plant J.">
        <title>Genome sequences of Chlorella sorokiniana UTEX 1602 and Micractinium conductrix SAG 241.80: implications to maltose excretion by a green alga.</title>
        <authorList>
            <person name="Arriola M.B."/>
            <person name="Velmurugan N."/>
            <person name="Zhang Y."/>
            <person name="Plunkett M.H."/>
            <person name="Hondzo H."/>
            <person name="Barney B.M."/>
        </authorList>
    </citation>
    <scope>NUCLEOTIDE SEQUENCE [LARGE SCALE GENOMIC DNA]</scope>
    <source>
        <strain evidence="8">UTEX 1602</strain>
    </source>
</reference>
<dbReference type="SMART" id="SM00380">
    <property type="entry name" value="AP2"/>
    <property type="match status" value="1"/>
</dbReference>
<dbReference type="Gene3D" id="3.40.50.150">
    <property type="entry name" value="Vaccinia Virus protein VP39"/>
    <property type="match status" value="1"/>
</dbReference>
<dbReference type="PROSITE" id="PS51032">
    <property type="entry name" value="AP2_ERF"/>
    <property type="match status" value="2"/>
</dbReference>
<dbReference type="PANTHER" id="PTHR32467">
    <property type="entry name" value="AP2-LIKE ETHYLENE-RESPONSIVE TRANSCRIPTION FACTOR"/>
    <property type="match status" value="1"/>
</dbReference>
<dbReference type="SUPFAM" id="SSF53335">
    <property type="entry name" value="S-adenosyl-L-methionine-dependent methyltransferases"/>
    <property type="match status" value="1"/>
</dbReference>
<evidence type="ECO:0000256" key="3">
    <source>
        <dbReference type="ARBA" id="ARBA00023125"/>
    </source>
</evidence>
<dbReference type="SUPFAM" id="SSF54171">
    <property type="entry name" value="DNA-binding domain"/>
    <property type="match status" value="1"/>
</dbReference>
<evidence type="ECO:0000256" key="2">
    <source>
        <dbReference type="ARBA" id="ARBA00023015"/>
    </source>
</evidence>
<dbReference type="InterPro" id="IPR001471">
    <property type="entry name" value="AP2/ERF_dom"/>
</dbReference>
<evidence type="ECO:0000256" key="4">
    <source>
        <dbReference type="ARBA" id="ARBA00023163"/>
    </source>
</evidence>
<name>A0A2P6U5H3_CHLSO</name>
<comment type="subcellular location">
    <subcellularLocation>
        <location evidence="1">Nucleus</location>
    </subcellularLocation>
</comment>
<dbReference type="InterPro" id="IPR013216">
    <property type="entry name" value="Methyltransf_11"/>
</dbReference>
<dbReference type="PANTHER" id="PTHR32467:SF90">
    <property type="entry name" value="AP2-LIKE ETHYLENE-RESPONSIVE TRANSCRIPTION FACTOR AIL1"/>
    <property type="match status" value="1"/>
</dbReference>
<dbReference type="Proteomes" id="UP000239899">
    <property type="component" value="Unassembled WGS sequence"/>
</dbReference>
<evidence type="ECO:0000259" key="6">
    <source>
        <dbReference type="PROSITE" id="PS51032"/>
    </source>
</evidence>
<keyword evidence="3" id="KW-0238">DNA-binding</keyword>
<dbReference type="GO" id="GO:0003700">
    <property type="term" value="F:DNA-binding transcription factor activity"/>
    <property type="evidence" value="ECO:0007669"/>
    <property type="project" value="InterPro"/>
</dbReference>
<keyword evidence="2" id="KW-0805">Transcription regulation</keyword>
<dbReference type="GO" id="GO:0003677">
    <property type="term" value="F:DNA binding"/>
    <property type="evidence" value="ECO:0007669"/>
    <property type="project" value="UniProtKB-KW"/>
</dbReference>
<dbReference type="InterPro" id="IPR029063">
    <property type="entry name" value="SAM-dependent_MTases_sf"/>
</dbReference>
<gene>
    <name evidence="7" type="ORF">C2E21_0119</name>
</gene>
<dbReference type="AlphaFoldDB" id="A0A2P6U5H3"/>
<dbReference type="OrthoDB" id="566690at2759"/>
<protein>
    <submittedName>
        <fullName evidence="7">AP2-like ethylene-responsive transcription factor</fullName>
    </submittedName>
</protein>
<keyword evidence="4" id="KW-0804">Transcription</keyword>
<sequence length="554" mass="60393">MQQPQLQTPAGSKKRARAVAHAAGGAAAGPAYRGVSMHRSGTRFEAHVWKSQTQVYLGGCSNPAVCALAFDLAAIHCRGEAAHTNLPLSYFPAELREEGKPSFEELVLSLRSCMKSLQAVNPAPAFVLANQLADWELEISEAVSGAESLGVFATEREAARAADCALLRRDGLAAAGLLNFPLVDYIELLAPRRQPTAGMGAPPPRSRLRLKAAAANAAYVLALVFLVQIAVSSLRERQLLSGSGASAPPQTLSDAEIEEVCQRYAVPEPPPYRPDKAALAAEVVQQLTTGGGIYNFVHNKTFTDQITTLTLSERERIALEASTVVYHTYDEAVDQLKLEAEAVLKAAPHSDLTVLNGVNVGVGGRQIHPSLIGIDVHRGRPEDAGDAVPESQRTANNTLLAWADQLPFKSNTLDYIVSLHNLEHLQDPVAAVLHYLDMLKPGGGLGVAVPNWRYTWDARTDATQWGHRWNSAPEVVCRLHLKYWSHVADLEQLNTLKYRMSYDFVLRKKGKWEPFSQEFPSYLTGRALYCQHKFIGPLNQEPPKGDEAIPCPPS</sequence>
<evidence type="ECO:0000313" key="7">
    <source>
        <dbReference type="EMBL" id="PRW61564.1"/>
    </source>
</evidence>
<proteinExistence type="predicted"/>
<dbReference type="GO" id="GO:0005634">
    <property type="term" value="C:nucleus"/>
    <property type="evidence" value="ECO:0007669"/>
    <property type="project" value="UniProtKB-SubCell"/>
</dbReference>
<evidence type="ECO:0000256" key="5">
    <source>
        <dbReference type="ARBA" id="ARBA00023242"/>
    </source>
</evidence>
<organism evidence="7 8">
    <name type="scientific">Chlorella sorokiniana</name>
    <name type="common">Freshwater green alga</name>
    <dbReference type="NCBI Taxonomy" id="3076"/>
    <lineage>
        <taxon>Eukaryota</taxon>
        <taxon>Viridiplantae</taxon>
        <taxon>Chlorophyta</taxon>
        <taxon>core chlorophytes</taxon>
        <taxon>Trebouxiophyceae</taxon>
        <taxon>Chlorellales</taxon>
        <taxon>Chlorellaceae</taxon>
        <taxon>Chlorella clade</taxon>
        <taxon>Chlorella</taxon>
    </lineage>
</organism>
<dbReference type="STRING" id="3076.A0A2P6U5H3"/>
<comment type="caution">
    <text evidence="7">The sequence shown here is derived from an EMBL/GenBank/DDBJ whole genome shotgun (WGS) entry which is preliminary data.</text>
</comment>
<dbReference type="GO" id="GO:0008757">
    <property type="term" value="F:S-adenosylmethionine-dependent methyltransferase activity"/>
    <property type="evidence" value="ECO:0007669"/>
    <property type="project" value="InterPro"/>
</dbReference>
<dbReference type="EMBL" id="LHPG02000001">
    <property type="protein sequence ID" value="PRW61564.1"/>
    <property type="molecule type" value="Genomic_DNA"/>
</dbReference>
<feature type="domain" description="AP2/ERF" evidence="6">
    <location>
        <begin position="116"/>
        <end position="181"/>
    </location>
</feature>
<evidence type="ECO:0000313" key="8">
    <source>
        <dbReference type="Proteomes" id="UP000239899"/>
    </source>
</evidence>
<dbReference type="InterPro" id="IPR016177">
    <property type="entry name" value="DNA-bd_dom_sf"/>
</dbReference>
<keyword evidence="5" id="KW-0539">Nucleus</keyword>